<dbReference type="EMBL" id="UINC01219215">
    <property type="protein sequence ID" value="SVE46586.1"/>
    <property type="molecule type" value="Genomic_DNA"/>
</dbReference>
<evidence type="ECO:0000313" key="8">
    <source>
        <dbReference type="EMBL" id="SVE46586.1"/>
    </source>
</evidence>
<name>A0A383DQ13_9ZZZZ</name>
<dbReference type="SUPFAM" id="SSF51366">
    <property type="entry name" value="Ribulose-phoshate binding barrel"/>
    <property type="match status" value="1"/>
</dbReference>
<keyword evidence="3" id="KW-0028">Amino-acid biosynthesis</keyword>
<dbReference type="InterPro" id="IPR013785">
    <property type="entry name" value="Aldolase_TIM"/>
</dbReference>
<dbReference type="Pfam" id="PF00697">
    <property type="entry name" value="PRAI"/>
    <property type="match status" value="1"/>
</dbReference>
<sequence>VSVTVKICGITSEADALAAAEAGADAIGLMFYEDSPRHVTISQAKAISEALPKHIVRVGVFVNAEEPLISQAVIDCTLNILQFHGDESAEDCGRYNVMSLKAFRMQGPETLEAMQEFPADGFLLDAHVEDALGGTGETFNWDLAVRAQELGRPIFLAG</sequence>
<dbReference type="PANTHER" id="PTHR42894:SF1">
    <property type="entry name" value="N-(5'-PHOSPHORIBOSYL)ANTHRANILATE ISOMERASE"/>
    <property type="match status" value="1"/>
</dbReference>
<dbReference type="HAMAP" id="MF_00135">
    <property type="entry name" value="PRAI"/>
    <property type="match status" value="1"/>
</dbReference>
<evidence type="ECO:0000259" key="7">
    <source>
        <dbReference type="Pfam" id="PF00697"/>
    </source>
</evidence>
<feature type="non-terminal residue" evidence="8">
    <location>
        <position position="158"/>
    </location>
</feature>
<dbReference type="GO" id="GO:0000162">
    <property type="term" value="P:L-tryptophan biosynthetic process"/>
    <property type="evidence" value="ECO:0007669"/>
    <property type="project" value="UniProtKB-UniPathway"/>
</dbReference>
<dbReference type="EC" id="5.3.1.24" evidence="2"/>
<comment type="pathway">
    <text evidence="1">Amino-acid biosynthesis; L-tryptophan biosynthesis; L-tryptophan from chorismate: step 3/5.</text>
</comment>
<organism evidence="8">
    <name type="scientific">marine metagenome</name>
    <dbReference type="NCBI Taxonomy" id="408172"/>
    <lineage>
        <taxon>unclassified sequences</taxon>
        <taxon>metagenomes</taxon>
        <taxon>ecological metagenomes</taxon>
    </lineage>
</organism>
<reference evidence="8" key="1">
    <citation type="submission" date="2018-05" db="EMBL/GenBank/DDBJ databases">
        <authorList>
            <person name="Lanie J.A."/>
            <person name="Ng W.-L."/>
            <person name="Kazmierczak K.M."/>
            <person name="Andrzejewski T.M."/>
            <person name="Davidsen T.M."/>
            <person name="Wayne K.J."/>
            <person name="Tettelin H."/>
            <person name="Glass J.I."/>
            <person name="Rusch D."/>
            <person name="Podicherti R."/>
            <person name="Tsui H.-C.T."/>
            <person name="Winkler M.E."/>
        </authorList>
    </citation>
    <scope>NUCLEOTIDE SEQUENCE</scope>
</reference>
<dbReference type="AlphaFoldDB" id="A0A383DQ13"/>
<accession>A0A383DQ13</accession>
<proteinExistence type="inferred from homology"/>
<evidence type="ECO:0000256" key="5">
    <source>
        <dbReference type="ARBA" id="ARBA00023141"/>
    </source>
</evidence>
<dbReference type="Gene3D" id="3.20.20.70">
    <property type="entry name" value="Aldolase class I"/>
    <property type="match status" value="1"/>
</dbReference>
<dbReference type="UniPathway" id="UPA00035">
    <property type="reaction ID" value="UER00042"/>
</dbReference>
<evidence type="ECO:0000256" key="3">
    <source>
        <dbReference type="ARBA" id="ARBA00022605"/>
    </source>
</evidence>
<keyword evidence="4" id="KW-0822">Tryptophan biosynthesis</keyword>
<evidence type="ECO:0000256" key="4">
    <source>
        <dbReference type="ARBA" id="ARBA00022822"/>
    </source>
</evidence>
<dbReference type="CDD" id="cd00405">
    <property type="entry name" value="PRAI"/>
    <property type="match status" value="1"/>
</dbReference>
<feature type="non-terminal residue" evidence="8">
    <location>
        <position position="1"/>
    </location>
</feature>
<evidence type="ECO:0000256" key="6">
    <source>
        <dbReference type="ARBA" id="ARBA00023235"/>
    </source>
</evidence>
<dbReference type="GO" id="GO:0004640">
    <property type="term" value="F:phosphoribosylanthranilate isomerase activity"/>
    <property type="evidence" value="ECO:0007669"/>
    <property type="project" value="UniProtKB-EC"/>
</dbReference>
<keyword evidence="6" id="KW-0413">Isomerase</keyword>
<protein>
    <recommendedName>
        <fullName evidence="2">phosphoribosylanthranilate isomerase</fullName>
        <ecNumber evidence="2">5.3.1.24</ecNumber>
    </recommendedName>
</protein>
<keyword evidence="5" id="KW-0057">Aromatic amino acid biosynthesis</keyword>
<evidence type="ECO:0000256" key="2">
    <source>
        <dbReference type="ARBA" id="ARBA00012572"/>
    </source>
</evidence>
<dbReference type="PANTHER" id="PTHR42894">
    <property type="entry name" value="N-(5'-PHOSPHORIBOSYL)ANTHRANILATE ISOMERASE"/>
    <property type="match status" value="1"/>
</dbReference>
<dbReference type="InterPro" id="IPR011060">
    <property type="entry name" value="RibuloseP-bd_barrel"/>
</dbReference>
<evidence type="ECO:0000256" key="1">
    <source>
        <dbReference type="ARBA" id="ARBA00004664"/>
    </source>
</evidence>
<feature type="domain" description="N-(5'phosphoribosyl) anthranilate isomerase (PRAI)" evidence="7">
    <location>
        <begin position="5"/>
        <end position="158"/>
    </location>
</feature>
<gene>
    <name evidence="8" type="ORF">METZ01_LOCUS499440</name>
</gene>
<dbReference type="InterPro" id="IPR001240">
    <property type="entry name" value="PRAI_dom"/>
</dbReference>
<dbReference type="InterPro" id="IPR044643">
    <property type="entry name" value="TrpF_fam"/>
</dbReference>